<dbReference type="InterPro" id="IPR003594">
    <property type="entry name" value="HATPase_dom"/>
</dbReference>
<gene>
    <name evidence="8" type="ORF">ACFO5Q_16125</name>
</gene>
<keyword evidence="4" id="KW-0808">Transferase</keyword>
<dbReference type="CDD" id="cd00082">
    <property type="entry name" value="HisKA"/>
    <property type="match status" value="1"/>
</dbReference>
<dbReference type="SMART" id="SM00387">
    <property type="entry name" value="HATPase_c"/>
    <property type="match status" value="1"/>
</dbReference>
<dbReference type="PANTHER" id="PTHR43711:SF1">
    <property type="entry name" value="HISTIDINE KINASE 1"/>
    <property type="match status" value="1"/>
</dbReference>
<dbReference type="SUPFAM" id="SSF47384">
    <property type="entry name" value="Homodimeric domain of signal transducing histidine kinase"/>
    <property type="match status" value="1"/>
</dbReference>
<dbReference type="EMBL" id="JBHSCR010000017">
    <property type="protein sequence ID" value="MFC4349380.1"/>
    <property type="molecule type" value="Genomic_DNA"/>
</dbReference>
<dbReference type="GO" id="GO:0016301">
    <property type="term" value="F:kinase activity"/>
    <property type="evidence" value="ECO:0007669"/>
    <property type="project" value="UniProtKB-KW"/>
</dbReference>
<dbReference type="InterPro" id="IPR050736">
    <property type="entry name" value="Sensor_HK_Regulatory"/>
</dbReference>
<dbReference type="SMART" id="SM00388">
    <property type="entry name" value="HisKA"/>
    <property type="match status" value="1"/>
</dbReference>
<sequence>MTKKAEKSMQPAGATLLDKIAILSGKAYFAALTKLLCEDLGADIAYVGLLSDDRKSMQTISLYWDGGHMDDQNWPVDDTPCFEAVNQDFCLHRSAVRDRYPADSFLKNEQIEAFVGVPLLDEQSKPIGALVAMSRMALEDERLAEGLRAAQSRTQVELRHHKTMDTMRETLSQALLLNYSKSMFMANITHELRTPLGAILGYASLIRDRQVEGPQIEEYAAEICASGEGLLALIGDIMSLAMLEISDETAKSEKFDLTDLSRTGKRMIQHQAAQKHLKVVATTRTDPLYVKGDAGHTKKALMNMLTNAVKYTSIGHVAMEVAQREDGSAVLSVIDTGIGMSDDVLTKACEPLTNFKNAYDMHQEGSGLGLPTTMVLMDRQGARLEIESELGKGTKAHLVFPPELVVEDNEGYI</sequence>
<evidence type="ECO:0000256" key="4">
    <source>
        <dbReference type="ARBA" id="ARBA00022679"/>
    </source>
</evidence>
<dbReference type="Pfam" id="PF00512">
    <property type="entry name" value="HisKA"/>
    <property type="match status" value="1"/>
</dbReference>
<dbReference type="InterPro" id="IPR029016">
    <property type="entry name" value="GAF-like_dom_sf"/>
</dbReference>
<keyword evidence="5 8" id="KW-0418">Kinase</keyword>
<dbReference type="RefSeq" id="WP_068146343.1">
    <property type="nucleotide sequence ID" value="NZ_JBHSCR010000017.1"/>
</dbReference>
<comment type="catalytic activity">
    <reaction evidence="1">
        <text>ATP + protein L-histidine = ADP + protein N-phospho-L-histidine.</text>
        <dbReference type="EC" id="2.7.13.3"/>
    </reaction>
</comment>
<dbReference type="SUPFAM" id="SSF55874">
    <property type="entry name" value="ATPase domain of HSP90 chaperone/DNA topoisomerase II/histidine kinase"/>
    <property type="match status" value="1"/>
</dbReference>
<protein>
    <recommendedName>
        <fullName evidence="2">histidine kinase</fullName>
        <ecNumber evidence="2">2.7.13.3</ecNumber>
    </recommendedName>
</protein>
<dbReference type="InterPro" id="IPR003018">
    <property type="entry name" value="GAF"/>
</dbReference>
<dbReference type="Proteomes" id="UP001595776">
    <property type="component" value="Unassembled WGS sequence"/>
</dbReference>
<accession>A0ABV8UEV8</accession>
<evidence type="ECO:0000256" key="2">
    <source>
        <dbReference type="ARBA" id="ARBA00012438"/>
    </source>
</evidence>
<dbReference type="InterPro" id="IPR036890">
    <property type="entry name" value="HATPase_C_sf"/>
</dbReference>
<dbReference type="InterPro" id="IPR004358">
    <property type="entry name" value="Sig_transdc_His_kin-like_C"/>
</dbReference>
<reference evidence="9" key="1">
    <citation type="journal article" date="2019" name="Int. J. Syst. Evol. Microbiol.">
        <title>The Global Catalogue of Microorganisms (GCM) 10K type strain sequencing project: providing services to taxonomists for standard genome sequencing and annotation.</title>
        <authorList>
            <consortium name="The Broad Institute Genomics Platform"/>
            <consortium name="The Broad Institute Genome Sequencing Center for Infectious Disease"/>
            <person name="Wu L."/>
            <person name="Ma J."/>
        </authorList>
    </citation>
    <scope>NUCLEOTIDE SEQUENCE [LARGE SCALE GENOMIC DNA]</scope>
    <source>
        <strain evidence="9">CGMCC 1.15304</strain>
    </source>
</reference>
<proteinExistence type="predicted"/>
<comment type="caution">
    <text evidence="8">The sequence shown here is derived from an EMBL/GenBank/DDBJ whole genome shotgun (WGS) entry which is preliminary data.</text>
</comment>
<dbReference type="InterPro" id="IPR036097">
    <property type="entry name" value="HisK_dim/P_sf"/>
</dbReference>
<evidence type="ECO:0000313" key="9">
    <source>
        <dbReference type="Proteomes" id="UP001595776"/>
    </source>
</evidence>
<dbReference type="EC" id="2.7.13.3" evidence="2"/>
<organism evidence="8 9">
    <name type="scientific">Kordiimonas lipolytica</name>
    <dbReference type="NCBI Taxonomy" id="1662421"/>
    <lineage>
        <taxon>Bacteria</taxon>
        <taxon>Pseudomonadati</taxon>
        <taxon>Pseudomonadota</taxon>
        <taxon>Alphaproteobacteria</taxon>
        <taxon>Kordiimonadales</taxon>
        <taxon>Kordiimonadaceae</taxon>
        <taxon>Kordiimonas</taxon>
    </lineage>
</organism>
<dbReference type="Gene3D" id="1.10.287.130">
    <property type="match status" value="1"/>
</dbReference>
<dbReference type="Pfam" id="PF02518">
    <property type="entry name" value="HATPase_c"/>
    <property type="match status" value="1"/>
</dbReference>
<dbReference type="PROSITE" id="PS50109">
    <property type="entry name" value="HIS_KIN"/>
    <property type="match status" value="1"/>
</dbReference>
<dbReference type="PANTHER" id="PTHR43711">
    <property type="entry name" value="TWO-COMPONENT HISTIDINE KINASE"/>
    <property type="match status" value="1"/>
</dbReference>
<evidence type="ECO:0000256" key="6">
    <source>
        <dbReference type="ARBA" id="ARBA00023012"/>
    </source>
</evidence>
<keyword evidence="3" id="KW-0597">Phosphoprotein</keyword>
<keyword evidence="6" id="KW-0902">Two-component regulatory system</keyword>
<dbReference type="Pfam" id="PF01590">
    <property type="entry name" value="GAF"/>
    <property type="match status" value="1"/>
</dbReference>
<evidence type="ECO:0000256" key="1">
    <source>
        <dbReference type="ARBA" id="ARBA00000085"/>
    </source>
</evidence>
<dbReference type="PRINTS" id="PR00344">
    <property type="entry name" value="BCTRLSENSOR"/>
</dbReference>
<evidence type="ECO:0000259" key="7">
    <source>
        <dbReference type="PROSITE" id="PS50109"/>
    </source>
</evidence>
<dbReference type="Gene3D" id="3.30.565.10">
    <property type="entry name" value="Histidine kinase-like ATPase, C-terminal domain"/>
    <property type="match status" value="1"/>
</dbReference>
<dbReference type="Gene3D" id="3.30.450.40">
    <property type="match status" value="1"/>
</dbReference>
<evidence type="ECO:0000256" key="5">
    <source>
        <dbReference type="ARBA" id="ARBA00022777"/>
    </source>
</evidence>
<dbReference type="SUPFAM" id="SSF55781">
    <property type="entry name" value="GAF domain-like"/>
    <property type="match status" value="1"/>
</dbReference>
<dbReference type="InterPro" id="IPR003661">
    <property type="entry name" value="HisK_dim/P_dom"/>
</dbReference>
<name>A0ABV8UEV8_9PROT</name>
<feature type="domain" description="Histidine kinase" evidence="7">
    <location>
        <begin position="187"/>
        <end position="404"/>
    </location>
</feature>
<keyword evidence="9" id="KW-1185">Reference proteome</keyword>
<evidence type="ECO:0000313" key="8">
    <source>
        <dbReference type="EMBL" id="MFC4349380.1"/>
    </source>
</evidence>
<evidence type="ECO:0000256" key="3">
    <source>
        <dbReference type="ARBA" id="ARBA00022553"/>
    </source>
</evidence>
<dbReference type="InterPro" id="IPR005467">
    <property type="entry name" value="His_kinase_dom"/>
</dbReference>